<name>A0A0M3JMC4_ANISI</name>
<sequence>LWLVRNESFILPVIRVIVRESLMFSVRSWDHST</sequence>
<evidence type="ECO:0000313" key="1">
    <source>
        <dbReference type="WBParaSite" id="ASIM_0000879801-mRNA-1"/>
    </source>
</evidence>
<dbReference type="AlphaFoldDB" id="A0A0M3JMC4"/>
<proteinExistence type="predicted"/>
<dbReference type="WBParaSite" id="ASIM_0000880901-mRNA-1">
    <property type="protein sequence ID" value="ASIM_0000880901-mRNA-1"/>
    <property type="gene ID" value="ASIM_0000880901"/>
</dbReference>
<reference evidence="1 2" key="1">
    <citation type="submission" date="2017-02" db="UniProtKB">
        <authorList>
            <consortium name="WormBaseParasite"/>
        </authorList>
    </citation>
    <scope>IDENTIFICATION</scope>
</reference>
<evidence type="ECO:0000313" key="2">
    <source>
        <dbReference type="WBParaSite" id="ASIM_0000880901-mRNA-1"/>
    </source>
</evidence>
<organism evidence="2">
    <name type="scientific">Anisakis simplex</name>
    <name type="common">Herring worm</name>
    <dbReference type="NCBI Taxonomy" id="6269"/>
    <lineage>
        <taxon>Eukaryota</taxon>
        <taxon>Metazoa</taxon>
        <taxon>Ecdysozoa</taxon>
        <taxon>Nematoda</taxon>
        <taxon>Chromadorea</taxon>
        <taxon>Rhabditida</taxon>
        <taxon>Spirurina</taxon>
        <taxon>Ascaridomorpha</taxon>
        <taxon>Ascaridoidea</taxon>
        <taxon>Anisakidae</taxon>
        <taxon>Anisakis</taxon>
        <taxon>Anisakis simplex complex</taxon>
    </lineage>
</organism>
<dbReference type="WBParaSite" id="ASIM_0000879801-mRNA-1">
    <property type="protein sequence ID" value="ASIM_0000879801-mRNA-1"/>
    <property type="gene ID" value="ASIM_0000879801"/>
</dbReference>
<protein>
    <submittedName>
        <fullName evidence="1 2">Cytochrome P450</fullName>
    </submittedName>
</protein>
<accession>A0A0M3JMC4</accession>